<dbReference type="PROSITE" id="PS00356">
    <property type="entry name" value="HTH_LACI_1"/>
    <property type="match status" value="1"/>
</dbReference>
<keyword evidence="3" id="KW-0804">Transcription</keyword>
<dbReference type="PANTHER" id="PTHR30146">
    <property type="entry name" value="LACI-RELATED TRANSCRIPTIONAL REPRESSOR"/>
    <property type="match status" value="1"/>
</dbReference>
<evidence type="ECO:0000259" key="5">
    <source>
        <dbReference type="PROSITE" id="PS50943"/>
    </source>
</evidence>
<keyword evidence="1" id="KW-0805">Transcription regulation</keyword>
<dbReference type="PROSITE" id="PS50943">
    <property type="entry name" value="HTH_CROC1"/>
    <property type="match status" value="1"/>
</dbReference>
<dbReference type="PRINTS" id="PR00036">
    <property type="entry name" value="HTHLACI"/>
</dbReference>
<dbReference type="InterPro" id="IPR001761">
    <property type="entry name" value="Peripla_BP/Lac1_sug-bd_dom"/>
</dbReference>
<dbReference type="EMBL" id="JAAATY010000001">
    <property type="protein sequence ID" value="NRN63523.1"/>
    <property type="molecule type" value="Genomic_DNA"/>
</dbReference>
<evidence type="ECO:0000256" key="3">
    <source>
        <dbReference type="ARBA" id="ARBA00023163"/>
    </source>
</evidence>
<dbReference type="InterPro" id="IPR001387">
    <property type="entry name" value="Cro/C1-type_HTH"/>
</dbReference>
<evidence type="ECO:0000259" key="4">
    <source>
        <dbReference type="PROSITE" id="PS50932"/>
    </source>
</evidence>
<accession>A0ABX2EXV5</accession>
<sequence>MAATLADVAARAGVSTATVSRVLNGNYPVSAVTRERVHRALGELDYVVNGPARALAAATTEVIGVIVNDVSDPFFSIQASGTQWEAASADLLAVICNTAGSPSDELKYISMLLRQRVRGVVLTGGSREEPEHLRAITKLIGQALSAGTKVVMCGRPAPPDVDVPCVAFDNEGGARALTRHVLTMGHKRIAYVAGPAGNSTTTARLAGHGKALEEGEVETSVVVHGDFSRASGFDAAMELADSGVTAIIAGNDLMALGVIAALRQRGIRVPQDISVAGFDDLPAAVDVVPALTTVRLPLDQGARRAGRIASGVEVVTGPTKLWMPAELMVRESVAPPRRQTQ</sequence>
<dbReference type="RefSeq" id="WP_173124301.1">
    <property type="nucleotide sequence ID" value="NZ_CBCSGW010000008.1"/>
</dbReference>
<gene>
    <name evidence="6" type="ORF">GC106_7240</name>
</gene>
<reference evidence="6 7" key="1">
    <citation type="submission" date="2020-01" db="EMBL/GenBank/DDBJ databases">
        <title>Kibdelosporangium persica a novel Actinomycetes from a hot desert in Iran.</title>
        <authorList>
            <person name="Safaei N."/>
            <person name="Zaburannyi N."/>
            <person name="Mueller R."/>
            <person name="Wink J."/>
        </authorList>
    </citation>
    <scope>NUCLEOTIDE SEQUENCE [LARGE SCALE GENOMIC DNA]</scope>
    <source>
        <strain evidence="6 7">4NS15</strain>
    </source>
</reference>
<protein>
    <submittedName>
        <fullName evidence="6">Mgl repressor and galactose ultrainduction factor</fullName>
    </submittedName>
</protein>
<evidence type="ECO:0000313" key="6">
    <source>
        <dbReference type="EMBL" id="NRN63523.1"/>
    </source>
</evidence>
<keyword evidence="2" id="KW-0238">DNA-binding</keyword>
<feature type="domain" description="HTH lacI-type" evidence="4">
    <location>
        <begin position="3"/>
        <end position="57"/>
    </location>
</feature>
<organism evidence="6 7">
    <name type="scientific">Kibdelosporangium persicum</name>
    <dbReference type="NCBI Taxonomy" id="2698649"/>
    <lineage>
        <taxon>Bacteria</taxon>
        <taxon>Bacillati</taxon>
        <taxon>Actinomycetota</taxon>
        <taxon>Actinomycetes</taxon>
        <taxon>Pseudonocardiales</taxon>
        <taxon>Pseudonocardiaceae</taxon>
        <taxon>Kibdelosporangium</taxon>
    </lineage>
</organism>
<dbReference type="Gene3D" id="1.10.260.40">
    <property type="entry name" value="lambda repressor-like DNA-binding domains"/>
    <property type="match status" value="1"/>
</dbReference>
<evidence type="ECO:0000313" key="7">
    <source>
        <dbReference type="Proteomes" id="UP000763557"/>
    </source>
</evidence>
<evidence type="ECO:0000256" key="2">
    <source>
        <dbReference type="ARBA" id="ARBA00023125"/>
    </source>
</evidence>
<dbReference type="PANTHER" id="PTHR30146:SF153">
    <property type="entry name" value="LACTOSE OPERON REPRESSOR"/>
    <property type="match status" value="1"/>
</dbReference>
<dbReference type="Proteomes" id="UP000763557">
    <property type="component" value="Unassembled WGS sequence"/>
</dbReference>
<proteinExistence type="predicted"/>
<name>A0ABX2EXV5_9PSEU</name>
<dbReference type="SUPFAM" id="SSF53822">
    <property type="entry name" value="Periplasmic binding protein-like I"/>
    <property type="match status" value="1"/>
</dbReference>
<dbReference type="SMART" id="SM00354">
    <property type="entry name" value="HTH_LACI"/>
    <property type="match status" value="1"/>
</dbReference>
<dbReference type="InterPro" id="IPR000843">
    <property type="entry name" value="HTH_LacI"/>
</dbReference>
<dbReference type="Gene3D" id="3.40.50.2300">
    <property type="match status" value="2"/>
</dbReference>
<dbReference type="SUPFAM" id="SSF47413">
    <property type="entry name" value="lambda repressor-like DNA-binding domains"/>
    <property type="match status" value="1"/>
</dbReference>
<comment type="caution">
    <text evidence="6">The sequence shown here is derived from an EMBL/GenBank/DDBJ whole genome shotgun (WGS) entry which is preliminary data.</text>
</comment>
<evidence type="ECO:0000256" key="1">
    <source>
        <dbReference type="ARBA" id="ARBA00023015"/>
    </source>
</evidence>
<dbReference type="InterPro" id="IPR028082">
    <property type="entry name" value="Peripla_BP_I"/>
</dbReference>
<dbReference type="CDD" id="cd06267">
    <property type="entry name" value="PBP1_LacI_sugar_binding-like"/>
    <property type="match status" value="1"/>
</dbReference>
<dbReference type="PROSITE" id="PS50932">
    <property type="entry name" value="HTH_LACI_2"/>
    <property type="match status" value="1"/>
</dbReference>
<dbReference type="InterPro" id="IPR010982">
    <property type="entry name" value="Lambda_DNA-bd_dom_sf"/>
</dbReference>
<dbReference type="Pfam" id="PF00356">
    <property type="entry name" value="LacI"/>
    <property type="match status" value="1"/>
</dbReference>
<feature type="domain" description="HTH cro/C1-type" evidence="5">
    <location>
        <begin position="4"/>
        <end position="47"/>
    </location>
</feature>
<dbReference type="CDD" id="cd01392">
    <property type="entry name" value="HTH_LacI"/>
    <property type="match status" value="1"/>
</dbReference>
<keyword evidence="7" id="KW-1185">Reference proteome</keyword>
<dbReference type="Pfam" id="PF00532">
    <property type="entry name" value="Peripla_BP_1"/>
    <property type="match status" value="1"/>
</dbReference>